<dbReference type="Pfam" id="PF13193">
    <property type="entry name" value="AMP-binding_C"/>
    <property type="match status" value="1"/>
</dbReference>
<organism evidence="11 12">
    <name type="scientific">Desulfurobacterium pacificum</name>
    <dbReference type="NCBI Taxonomy" id="240166"/>
    <lineage>
        <taxon>Bacteria</taxon>
        <taxon>Pseudomonadati</taxon>
        <taxon>Aquificota</taxon>
        <taxon>Aquificia</taxon>
        <taxon>Desulfurobacteriales</taxon>
        <taxon>Desulfurobacteriaceae</taxon>
        <taxon>Desulfurobacterium</taxon>
    </lineage>
</organism>
<evidence type="ECO:0000256" key="5">
    <source>
        <dbReference type="ARBA" id="ARBA00022840"/>
    </source>
</evidence>
<evidence type="ECO:0000313" key="11">
    <source>
        <dbReference type="EMBL" id="SMP18889.1"/>
    </source>
</evidence>
<dbReference type="EMBL" id="FXUB01000006">
    <property type="protein sequence ID" value="SMP18889.1"/>
    <property type="molecule type" value="Genomic_DNA"/>
</dbReference>
<dbReference type="InterPro" id="IPR025110">
    <property type="entry name" value="AMP-bd_C"/>
</dbReference>
<dbReference type="NCBIfam" id="TIGR02188">
    <property type="entry name" value="Ac_CoA_lig_AcsA"/>
    <property type="match status" value="1"/>
</dbReference>
<keyword evidence="4" id="KW-0547">Nucleotide-binding</keyword>
<feature type="domain" description="AMP-binding enzyme C-terminal" evidence="9">
    <location>
        <begin position="530"/>
        <end position="608"/>
    </location>
</feature>
<dbReference type="InterPro" id="IPR011904">
    <property type="entry name" value="Ac_CoA_lig"/>
</dbReference>
<gene>
    <name evidence="11" type="ORF">SAMN06265339_1646</name>
</gene>
<evidence type="ECO:0000259" key="9">
    <source>
        <dbReference type="Pfam" id="PF13193"/>
    </source>
</evidence>
<evidence type="ECO:0000256" key="7">
    <source>
        <dbReference type="NCBIfam" id="TIGR02188"/>
    </source>
</evidence>
<evidence type="ECO:0000256" key="2">
    <source>
        <dbReference type="ARBA" id="ARBA00013275"/>
    </source>
</evidence>
<proteinExistence type="inferred from homology"/>
<evidence type="ECO:0000313" key="12">
    <source>
        <dbReference type="Proteomes" id="UP001157911"/>
    </source>
</evidence>
<evidence type="ECO:0000259" key="10">
    <source>
        <dbReference type="Pfam" id="PF16177"/>
    </source>
</evidence>
<dbReference type="NCBIfam" id="NF001208">
    <property type="entry name" value="PRK00174.1"/>
    <property type="match status" value="1"/>
</dbReference>
<evidence type="ECO:0000259" key="8">
    <source>
        <dbReference type="Pfam" id="PF00501"/>
    </source>
</evidence>
<feature type="domain" description="AMP-dependent synthetase/ligase" evidence="8">
    <location>
        <begin position="88"/>
        <end position="478"/>
    </location>
</feature>
<reference evidence="11 12" key="1">
    <citation type="submission" date="2017-05" db="EMBL/GenBank/DDBJ databases">
        <authorList>
            <person name="Varghese N."/>
            <person name="Submissions S."/>
        </authorList>
    </citation>
    <scope>NUCLEOTIDE SEQUENCE [LARGE SCALE GENOMIC DNA]</scope>
    <source>
        <strain evidence="11 12">DSM 15522</strain>
    </source>
</reference>
<protein>
    <recommendedName>
        <fullName evidence="2 7">Acetate--CoA ligase</fullName>
        <ecNumber evidence="2 7">6.2.1.1</ecNumber>
    </recommendedName>
</protein>
<keyword evidence="5" id="KW-0067">ATP-binding</keyword>
<keyword evidence="3" id="KW-0436">Ligase</keyword>
<dbReference type="InterPro" id="IPR042099">
    <property type="entry name" value="ANL_N_sf"/>
</dbReference>
<name>A0ABY1NY02_9BACT</name>
<feature type="domain" description="Acetyl-coenzyme A synthetase N-terminal" evidence="10">
    <location>
        <begin position="31"/>
        <end position="84"/>
    </location>
</feature>
<dbReference type="InterPro" id="IPR000873">
    <property type="entry name" value="AMP-dep_synth/lig_dom"/>
</dbReference>
<dbReference type="Gene3D" id="3.40.50.12780">
    <property type="entry name" value="N-terminal domain of ligase-like"/>
    <property type="match status" value="1"/>
</dbReference>
<dbReference type="EC" id="6.2.1.1" evidence="2 7"/>
<dbReference type="InterPro" id="IPR045851">
    <property type="entry name" value="AMP-bd_C_sf"/>
</dbReference>
<evidence type="ECO:0000256" key="6">
    <source>
        <dbReference type="ARBA" id="ARBA00022990"/>
    </source>
</evidence>
<comment type="caution">
    <text evidence="11">The sequence shown here is derived from an EMBL/GenBank/DDBJ whole genome shotgun (WGS) entry which is preliminary data.</text>
</comment>
<sequence length="631" mass="71403">MAEEKLDHLLKQETVIYPPEDFVKNANVKSYEEEYARFKEDPEKFWASVAEELFWYEKWEKVLEWNYPYAKWFVGGKTNITVNALDRHVKNGKRNKVAFFWEDELGNEKVVTYGELYKLVNKLANALKAAGIKKGDRVVIYMPLVVEQVAAMLACARIGAIHSVVYAGFSVPALRHRIEDAEAKLVITADVTIRRGRAIPLKRIVDEAIMDLPFVEQVVVLRRLEPKVDLIGEKEIDFYEFLNGHPDYCEPEVMDAEDPLFILYTSGSTGKPKGVLHTTGGYMVGTYYSMKTVFDLKDDDIFWCTADPGWITGHSYIVYGPLVAGATQVIVEGAPNYPDFGRWWRIVEKYGVNIFYTAPTAIRMFMRAGEEWPNKYDLSSLRLLGSVGEPINPEAWLWYYRVIGKERCPIVDTWWQTETGAVMITTIDGLPMKPGKAGKPVPGVIADVVDKEGNPVEDDKGGFLVVKYPWPSMMRTIWKNPERYEQYWNTIPNCYTAGDVAVRDKDGYIMILGRADDVINVSGHRIGTMEVESALVSHPAVAEAAVIGKPDPVKGETIKAFIILKQGYEPSEKLVNDLKYHVRMELGALAVPSEIEFVDKLPKTRSGKIMRRVLKAKELGMDPGDLSTLED</sequence>
<dbReference type="CDD" id="cd05966">
    <property type="entry name" value="ACS"/>
    <property type="match status" value="1"/>
</dbReference>
<evidence type="ECO:0000256" key="4">
    <source>
        <dbReference type="ARBA" id="ARBA00022741"/>
    </source>
</evidence>
<accession>A0ABY1NY02</accession>
<dbReference type="SUPFAM" id="SSF56801">
    <property type="entry name" value="Acetyl-CoA synthetase-like"/>
    <property type="match status" value="1"/>
</dbReference>
<dbReference type="Proteomes" id="UP001157911">
    <property type="component" value="Unassembled WGS sequence"/>
</dbReference>
<dbReference type="PROSITE" id="PS00455">
    <property type="entry name" value="AMP_BINDING"/>
    <property type="match status" value="1"/>
</dbReference>
<evidence type="ECO:0000256" key="3">
    <source>
        <dbReference type="ARBA" id="ARBA00022598"/>
    </source>
</evidence>
<evidence type="ECO:0000256" key="1">
    <source>
        <dbReference type="ARBA" id="ARBA00006432"/>
    </source>
</evidence>
<keyword evidence="6" id="KW-0007">Acetylation</keyword>
<dbReference type="PANTHER" id="PTHR24095:SF14">
    <property type="entry name" value="ACETYL-COENZYME A SYNTHETASE 1"/>
    <property type="match status" value="1"/>
</dbReference>
<dbReference type="RefSeq" id="WP_283401082.1">
    <property type="nucleotide sequence ID" value="NZ_FXUB01000006.1"/>
</dbReference>
<comment type="similarity">
    <text evidence="1">Belongs to the ATP-dependent AMP-binding enzyme family.</text>
</comment>
<dbReference type="PANTHER" id="PTHR24095">
    <property type="entry name" value="ACETYL-COENZYME A SYNTHETASE"/>
    <property type="match status" value="1"/>
</dbReference>
<dbReference type="Pfam" id="PF16177">
    <property type="entry name" value="ACAS_N"/>
    <property type="match status" value="1"/>
</dbReference>
<keyword evidence="12" id="KW-1185">Reference proteome</keyword>
<dbReference type="InterPro" id="IPR020845">
    <property type="entry name" value="AMP-binding_CS"/>
</dbReference>
<dbReference type="InterPro" id="IPR032387">
    <property type="entry name" value="ACAS_N"/>
</dbReference>
<dbReference type="Pfam" id="PF00501">
    <property type="entry name" value="AMP-binding"/>
    <property type="match status" value="1"/>
</dbReference>
<dbReference type="Gene3D" id="3.30.300.30">
    <property type="match status" value="1"/>
</dbReference>